<dbReference type="Proteomes" id="UP001396334">
    <property type="component" value="Unassembled WGS sequence"/>
</dbReference>
<accession>A0ABR2THI3</accession>
<protein>
    <submittedName>
        <fullName evidence="1">Uncharacterized protein</fullName>
    </submittedName>
</protein>
<reference evidence="1 2" key="1">
    <citation type="journal article" date="2024" name="G3 (Bethesda)">
        <title>Genome assembly of Hibiscus sabdariffa L. provides insights into metabolisms of medicinal natural products.</title>
        <authorList>
            <person name="Kim T."/>
        </authorList>
    </citation>
    <scope>NUCLEOTIDE SEQUENCE [LARGE SCALE GENOMIC DNA]</scope>
    <source>
        <strain evidence="1">TK-2024</strain>
        <tissue evidence="1">Old leaves</tissue>
    </source>
</reference>
<name>A0ABR2THI3_9ROSI</name>
<comment type="caution">
    <text evidence="1">The sequence shown here is derived from an EMBL/GenBank/DDBJ whole genome shotgun (WGS) entry which is preliminary data.</text>
</comment>
<evidence type="ECO:0000313" key="2">
    <source>
        <dbReference type="Proteomes" id="UP001396334"/>
    </source>
</evidence>
<evidence type="ECO:0000313" key="1">
    <source>
        <dbReference type="EMBL" id="KAK9036854.1"/>
    </source>
</evidence>
<gene>
    <name evidence="1" type="ORF">V6N11_021779</name>
</gene>
<sequence>MARSGDLSLPVEEINSFQASDSQDSSFFANKQFSSNVVALQTDGGVENVDNVADVASTRGAPADKVEAVELDEDDMVEPHVTTTDIAVEDAEIDADMVDPQGVVTEMEAIETVFDTSTQVNMVQIQVNDADTNRDAQNQLQIDGHG</sequence>
<organism evidence="1 2">
    <name type="scientific">Hibiscus sabdariffa</name>
    <name type="common">roselle</name>
    <dbReference type="NCBI Taxonomy" id="183260"/>
    <lineage>
        <taxon>Eukaryota</taxon>
        <taxon>Viridiplantae</taxon>
        <taxon>Streptophyta</taxon>
        <taxon>Embryophyta</taxon>
        <taxon>Tracheophyta</taxon>
        <taxon>Spermatophyta</taxon>
        <taxon>Magnoliopsida</taxon>
        <taxon>eudicotyledons</taxon>
        <taxon>Gunneridae</taxon>
        <taxon>Pentapetalae</taxon>
        <taxon>rosids</taxon>
        <taxon>malvids</taxon>
        <taxon>Malvales</taxon>
        <taxon>Malvaceae</taxon>
        <taxon>Malvoideae</taxon>
        <taxon>Hibiscus</taxon>
    </lineage>
</organism>
<dbReference type="EMBL" id="JBBPBN010000005">
    <property type="protein sequence ID" value="KAK9036854.1"/>
    <property type="molecule type" value="Genomic_DNA"/>
</dbReference>
<proteinExistence type="predicted"/>
<keyword evidence="2" id="KW-1185">Reference proteome</keyword>